<reference evidence="3" key="1">
    <citation type="submission" date="2024-03" db="EMBL/GenBank/DDBJ databases">
        <title>WGS assembly of Saponaria officinalis var. Norfolk2.</title>
        <authorList>
            <person name="Jenkins J."/>
            <person name="Shu S."/>
            <person name="Grimwood J."/>
            <person name="Barry K."/>
            <person name="Goodstein D."/>
            <person name="Schmutz J."/>
            <person name="Leebens-Mack J."/>
            <person name="Osbourn A."/>
        </authorList>
    </citation>
    <scope>NUCLEOTIDE SEQUENCE [LARGE SCALE GENOMIC DNA]</scope>
    <source>
        <strain evidence="3">JIC</strain>
    </source>
</reference>
<dbReference type="Proteomes" id="UP001443914">
    <property type="component" value="Unassembled WGS sequence"/>
</dbReference>
<evidence type="ECO:0000259" key="2">
    <source>
        <dbReference type="Pfam" id="PF14303"/>
    </source>
</evidence>
<dbReference type="EMBL" id="JBDFQZ010000012">
    <property type="protein sequence ID" value="KAK9671890.1"/>
    <property type="molecule type" value="Genomic_DNA"/>
</dbReference>
<sequence length="192" mass="22206">MSAEVSKFKGCYIQIKESHPSGHNEESLKNMANQLWSTRHKKGQHKTFPYLHSWEILRHQPKWEDFENKNNYNVSSKRFKNSMSGTYSSSINTCSNQANDGEEISENRPIGQKAAKASSNGKGSCSKKKGNEEFVNLFGEYKELQTKKYSLWEERIRISDFEILTKDTTNMDERARKDHGQVCKIIRAKYGI</sequence>
<dbReference type="Pfam" id="PF14303">
    <property type="entry name" value="NAM-associated"/>
    <property type="match status" value="1"/>
</dbReference>
<feature type="domain" description="No apical meristem-associated C-terminal" evidence="2">
    <location>
        <begin position="46"/>
        <end position="176"/>
    </location>
</feature>
<feature type="region of interest" description="Disordered" evidence="1">
    <location>
        <begin position="97"/>
        <end position="126"/>
    </location>
</feature>
<name>A0AAW1H6K8_SAPOF</name>
<evidence type="ECO:0000313" key="3">
    <source>
        <dbReference type="EMBL" id="KAK9671890.1"/>
    </source>
</evidence>
<dbReference type="AlphaFoldDB" id="A0AAW1H6K8"/>
<organism evidence="3 4">
    <name type="scientific">Saponaria officinalis</name>
    <name type="common">Common soapwort</name>
    <name type="synonym">Lychnis saponaria</name>
    <dbReference type="NCBI Taxonomy" id="3572"/>
    <lineage>
        <taxon>Eukaryota</taxon>
        <taxon>Viridiplantae</taxon>
        <taxon>Streptophyta</taxon>
        <taxon>Embryophyta</taxon>
        <taxon>Tracheophyta</taxon>
        <taxon>Spermatophyta</taxon>
        <taxon>Magnoliopsida</taxon>
        <taxon>eudicotyledons</taxon>
        <taxon>Gunneridae</taxon>
        <taxon>Pentapetalae</taxon>
        <taxon>Caryophyllales</taxon>
        <taxon>Caryophyllaceae</taxon>
        <taxon>Caryophylleae</taxon>
        <taxon>Saponaria</taxon>
    </lineage>
</organism>
<gene>
    <name evidence="3" type="ORF">RND81_12G062000</name>
</gene>
<dbReference type="PANTHER" id="PTHR45023">
    <property type="match status" value="1"/>
</dbReference>
<evidence type="ECO:0000256" key="1">
    <source>
        <dbReference type="SAM" id="MobiDB-lite"/>
    </source>
</evidence>
<keyword evidence="4" id="KW-1185">Reference proteome</keyword>
<dbReference type="InterPro" id="IPR029466">
    <property type="entry name" value="NAM-associated_C"/>
</dbReference>
<accession>A0AAW1H6K8</accession>
<feature type="compositionally biased region" description="Low complexity" evidence="1">
    <location>
        <begin position="113"/>
        <end position="124"/>
    </location>
</feature>
<protein>
    <recommendedName>
        <fullName evidence="2">No apical meristem-associated C-terminal domain-containing protein</fullName>
    </recommendedName>
</protein>
<dbReference type="PANTHER" id="PTHR45023:SF4">
    <property type="entry name" value="GLYCINE-RICH PROTEIN-RELATED"/>
    <property type="match status" value="1"/>
</dbReference>
<proteinExistence type="predicted"/>
<evidence type="ECO:0000313" key="4">
    <source>
        <dbReference type="Proteomes" id="UP001443914"/>
    </source>
</evidence>
<comment type="caution">
    <text evidence="3">The sequence shown here is derived from an EMBL/GenBank/DDBJ whole genome shotgun (WGS) entry which is preliminary data.</text>
</comment>